<gene>
    <name evidence="2" type="ORF">HNR65_002201</name>
</gene>
<dbReference type="InterPro" id="IPR051044">
    <property type="entry name" value="MAG_DAG_Lipase"/>
</dbReference>
<dbReference type="PANTHER" id="PTHR11614">
    <property type="entry name" value="PHOSPHOLIPASE-RELATED"/>
    <property type="match status" value="1"/>
</dbReference>
<evidence type="ECO:0000259" key="1">
    <source>
        <dbReference type="Pfam" id="PF12146"/>
    </source>
</evidence>
<reference evidence="2 3" key="1">
    <citation type="submission" date="2020-07" db="EMBL/GenBank/DDBJ databases">
        <title>Genomic Encyclopedia of Type Strains, Phase IV (KMG-IV): sequencing the most valuable type-strain genomes for metagenomic binning, comparative biology and taxonomic classification.</title>
        <authorList>
            <person name="Goeker M."/>
        </authorList>
    </citation>
    <scope>NUCLEOTIDE SEQUENCE [LARGE SCALE GENOMIC DNA]</scope>
    <source>
        <strain evidence="2 3">DSM 17721</strain>
    </source>
</reference>
<evidence type="ECO:0000313" key="2">
    <source>
        <dbReference type="EMBL" id="MBA2881870.1"/>
    </source>
</evidence>
<comment type="caution">
    <text evidence="2">The sequence shown here is derived from an EMBL/GenBank/DDBJ whole genome shotgun (WGS) entry which is preliminary data.</text>
</comment>
<dbReference type="SUPFAM" id="SSF53474">
    <property type="entry name" value="alpha/beta-Hydrolases"/>
    <property type="match status" value="1"/>
</dbReference>
<dbReference type="AlphaFoldDB" id="A0A7W0HL43"/>
<sequence length="293" mass="32219">MTFSLNELISSGNEGITPPEYIYATDGVALAIRSYVPEDPAAVLLFYHGGGAHGGAGYHHLGTGLRDDYKIAVYTVDIRGHGMSGGRRGDSPSTNQVWKDVSTAIEFARSRYPSLPVFLGGHSSGAGLVLNYLSMESDNEVSAYVFVSPNFGFRSETSRPRGSKEFSSTNVRYFILHALSKGLLYGHRRAVRFNYPREVLENDPRMVDCYTVNMAKAVTPFSPREQFNCIDRPVGLWIGSEDELIDPEKVIAFAAPGGSRSRLSEIAMIKKVNHASMLLCVHEKIGSWIESCL</sequence>
<dbReference type="GO" id="GO:0016787">
    <property type="term" value="F:hydrolase activity"/>
    <property type="evidence" value="ECO:0007669"/>
    <property type="project" value="UniProtKB-KW"/>
</dbReference>
<dbReference type="InterPro" id="IPR029058">
    <property type="entry name" value="AB_hydrolase_fold"/>
</dbReference>
<proteinExistence type="predicted"/>
<dbReference type="EMBL" id="JACDUS010000005">
    <property type="protein sequence ID" value="MBA2881870.1"/>
    <property type="molecule type" value="Genomic_DNA"/>
</dbReference>
<accession>A0A7W0HL43</accession>
<evidence type="ECO:0000313" key="3">
    <source>
        <dbReference type="Proteomes" id="UP000525298"/>
    </source>
</evidence>
<keyword evidence="2" id="KW-0378">Hydrolase</keyword>
<dbReference type="RefSeq" id="WP_181551514.1">
    <property type="nucleotide sequence ID" value="NZ_JACDUS010000005.1"/>
</dbReference>
<dbReference type="Gene3D" id="3.40.50.1820">
    <property type="entry name" value="alpha/beta hydrolase"/>
    <property type="match status" value="1"/>
</dbReference>
<dbReference type="InterPro" id="IPR022742">
    <property type="entry name" value="Hydrolase_4"/>
</dbReference>
<keyword evidence="3" id="KW-1185">Reference proteome</keyword>
<name>A0A7W0HL43_9BACT</name>
<dbReference type="Proteomes" id="UP000525298">
    <property type="component" value="Unassembled WGS sequence"/>
</dbReference>
<protein>
    <submittedName>
        <fullName evidence="2">Alpha-beta hydrolase superfamily lysophospholipase</fullName>
    </submittedName>
</protein>
<feature type="domain" description="Serine aminopeptidase S33" evidence="1">
    <location>
        <begin position="39"/>
        <end position="274"/>
    </location>
</feature>
<dbReference type="Pfam" id="PF12146">
    <property type="entry name" value="Hydrolase_4"/>
    <property type="match status" value="1"/>
</dbReference>
<organism evidence="2 3">
    <name type="scientific">Desulfosalsimonas propionicica</name>
    <dbReference type="NCBI Taxonomy" id="332175"/>
    <lineage>
        <taxon>Bacteria</taxon>
        <taxon>Pseudomonadati</taxon>
        <taxon>Thermodesulfobacteriota</taxon>
        <taxon>Desulfobacteria</taxon>
        <taxon>Desulfobacterales</taxon>
        <taxon>Desulfosalsimonadaceae</taxon>
        <taxon>Desulfosalsimonas</taxon>
    </lineage>
</organism>